<keyword evidence="3 10" id="KW-0328">Glycosyltransferase</keyword>
<comment type="subcellular location">
    <subcellularLocation>
        <location evidence="10">Cell membrane</location>
        <topology evidence="10">Peripheral membrane protein</topology>
        <orientation evidence="10">Cytoplasmic side</orientation>
    </subcellularLocation>
</comment>
<feature type="domain" description="Glycosyl transferase family 28 C-terminal" evidence="12">
    <location>
        <begin position="212"/>
        <end position="380"/>
    </location>
</feature>
<organism evidence="13 14">
    <name type="scientific">candidate division WS6 bacterium GW2011_GWC1_36_11</name>
    <dbReference type="NCBI Taxonomy" id="1619090"/>
    <lineage>
        <taxon>Bacteria</taxon>
        <taxon>Candidatus Dojkabacteria</taxon>
    </lineage>
</organism>
<evidence type="ECO:0000259" key="12">
    <source>
        <dbReference type="Pfam" id="PF04101"/>
    </source>
</evidence>
<keyword evidence="2 10" id="KW-0132">Cell division</keyword>
<sequence length="388" mass="43769">MDKQKLTKKILITGGGSGGHVSAALSIISSLQEKYILDKEHFLYVGGDLGMEGERTGNSIEQKLMKGKDFNCKYIRPGKLQRTFSFNTIRLLLRTVLGFWDSYKIVREFRPDIVISTGGFVTVHVCLMAKLFKAKIYLHEQTATVGLTNNLVGKVSEKVFISFESSRKYFTKAETILTGNLVKEDIFNIKGQGKLADTIKLMKEHQDQYPIIYMSGGGLGSHLINDTVKECLPLLLQKYQIILQTGENRVFKDFKALQNAKASLPKELQSRFLPVTYVQSHDIGYLLNNIDLFVGRAGANTVYEMGVLQIPSIFIPIPWVTHNEQQMNAEVLVKLGLAEIIQEGELTSGCLVLRIDRFFKRKLEINKDELKKVFKTDANKLILKEIGL</sequence>
<evidence type="ECO:0000256" key="4">
    <source>
        <dbReference type="ARBA" id="ARBA00022679"/>
    </source>
</evidence>
<evidence type="ECO:0000256" key="3">
    <source>
        <dbReference type="ARBA" id="ARBA00022676"/>
    </source>
</evidence>
<dbReference type="GO" id="GO:0071555">
    <property type="term" value="P:cell wall organization"/>
    <property type="evidence" value="ECO:0007669"/>
    <property type="project" value="UniProtKB-KW"/>
</dbReference>
<dbReference type="Proteomes" id="UP000034140">
    <property type="component" value="Unassembled WGS sequence"/>
</dbReference>
<keyword evidence="7 10" id="KW-0472">Membrane</keyword>
<evidence type="ECO:0000256" key="6">
    <source>
        <dbReference type="ARBA" id="ARBA00022984"/>
    </source>
</evidence>
<comment type="caution">
    <text evidence="10">Lacks conserved residue(s) required for the propagation of feature annotation.</text>
</comment>
<evidence type="ECO:0000259" key="11">
    <source>
        <dbReference type="Pfam" id="PF03033"/>
    </source>
</evidence>
<dbReference type="AlphaFoldDB" id="A0A0G0FZM4"/>
<feature type="binding site" evidence="10">
    <location>
        <position position="325"/>
    </location>
    <ligand>
        <name>UDP-N-acetyl-alpha-D-glucosamine</name>
        <dbReference type="ChEBI" id="CHEBI:57705"/>
    </ligand>
</feature>
<keyword evidence="4 10" id="KW-0808">Transferase</keyword>
<dbReference type="GO" id="GO:0051991">
    <property type="term" value="F:UDP-N-acetyl-D-glucosamine:N-acetylmuramoyl-L-alanyl-D-glutamyl-meso-2,6-diaminopimelyl-D-alanyl-D-alanine-diphosphoundecaprenol 4-beta-N-acetylglucosaminlytransferase activity"/>
    <property type="evidence" value="ECO:0007669"/>
    <property type="project" value="RHEA"/>
</dbReference>
<evidence type="ECO:0000256" key="1">
    <source>
        <dbReference type="ARBA" id="ARBA00022475"/>
    </source>
</evidence>
<dbReference type="Pfam" id="PF04101">
    <property type="entry name" value="Glyco_tran_28_C"/>
    <property type="match status" value="1"/>
</dbReference>
<name>A0A0G0FZM4_9BACT</name>
<dbReference type="HAMAP" id="MF_00033">
    <property type="entry name" value="MurG"/>
    <property type="match status" value="1"/>
</dbReference>
<dbReference type="UniPathway" id="UPA00219"/>
<dbReference type="InterPro" id="IPR004276">
    <property type="entry name" value="GlycoTrans_28_N"/>
</dbReference>
<dbReference type="GO" id="GO:0050511">
    <property type="term" value="F:undecaprenyldiphospho-muramoylpentapeptide beta-N-acetylglucosaminyltransferase activity"/>
    <property type="evidence" value="ECO:0007669"/>
    <property type="project" value="UniProtKB-UniRule"/>
</dbReference>
<feature type="binding site" evidence="10">
    <location>
        <begin position="17"/>
        <end position="19"/>
    </location>
    <ligand>
        <name>UDP-N-acetyl-alpha-D-glucosamine</name>
        <dbReference type="ChEBI" id="CHEBI:57705"/>
    </ligand>
</feature>
<dbReference type="GO" id="GO:0005886">
    <property type="term" value="C:plasma membrane"/>
    <property type="evidence" value="ECO:0007669"/>
    <property type="project" value="UniProtKB-SubCell"/>
</dbReference>
<gene>
    <name evidence="10" type="primary">murG</name>
    <name evidence="13" type="ORF">UR96_C0005G0019</name>
</gene>
<dbReference type="PANTHER" id="PTHR21015:SF22">
    <property type="entry name" value="GLYCOSYLTRANSFERASE"/>
    <property type="match status" value="1"/>
</dbReference>
<evidence type="ECO:0000256" key="7">
    <source>
        <dbReference type="ARBA" id="ARBA00023136"/>
    </source>
</evidence>
<evidence type="ECO:0000313" key="13">
    <source>
        <dbReference type="EMBL" id="KKP92780.1"/>
    </source>
</evidence>
<dbReference type="InterPro" id="IPR007235">
    <property type="entry name" value="Glyco_trans_28_C"/>
</dbReference>
<feature type="domain" description="Glycosyltransferase family 28 N-terminal" evidence="11">
    <location>
        <begin position="10"/>
        <end position="161"/>
    </location>
</feature>
<evidence type="ECO:0000256" key="8">
    <source>
        <dbReference type="ARBA" id="ARBA00023306"/>
    </source>
</evidence>
<evidence type="ECO:0000313" key="14">
    <source>
        <dbReference type="Proteomes" id="UP000034140"/>
    </source>
</evidence>
<comment type="similarity">
    <text evidence="10">Belongs to the glycosyltransferase 28 family. MurG subfamily.</text>
</comment>
<keyword evidence="6 10" id="KW-0573">Peptidoglycan synthesis</keyword>
<keyword evidence="1 10" id="KW-1003">Cell membrane</keyword>
<keyword evidence="5 10" id="KW-0133">Cell shape</keyword>
<dbReference type="GO" id="GO:0009252">
    <property type="term" value="P:peptidoglycan biosynthetic process"/>
    <property type="evidence" value="ECO:0007669"/>
    <property type="project" value="UniProtKB-UniRule"/>
</dbReference>
<dbReference type="PANTHER" id="PTHR21015">
    <property type="entry name" value="UDP-N-ACETYLGLUCOSAMINE--N-ACETYLMURAMYL-(PENTAPEPTIDE) PYROPHOSPHORYL-UNDECAPRENOL N-ACETYLGLUCOSAMINE TRANSFERASE 1"/>
    <property type="match status" value="1"/>
</dbReference>
<evidence type="ECO:0000256" key="5">
    <source>
        <dbReference type="ARBA" id="ARBA00022960"/>
    </source>
</evidence>
<evidence type="ECO:0000256" key="10">
    <source>
        <dbReference type="HAMAP-Rule" id="MF_00033"/>
    </source>
</evidence>
<dbReference type="CDD" id="cd03785">
    <property type="entry name" value="GT28_MurG"/>
    <property type="match status" value="1"/>
</dbReference>
<dbReference type="GO" id="GO:0005975">
    <property type="term" value="P:carbohydrate metabolic process"/>
    <property type="evidence" value="ECO:0007669"/>
    <property type="project" value="InterPro"/>
</dbReference>
<keyword evidence="9 10" id="KW-0961">Cell wall biogenesis/degradation</keyword>
<comment type="pathway">
    <text evidence="10">Cell wall biogenesis; peptidoglycan biosynthesis.</text>
</comment>
<comment type="catalytic activity">
    <reaction evidence="10">
        <text>di-trans,octa-cis-undecaprenyl diphospho-N-acetyl-alpha-D-muramoyl-L-alanyl-D-glutamyl-meso-2,6-diaminopimeloyl-D-alanyl-D-alanine + UDP-N-acetyl-alpha-D-glucosamine = di-trans,octa-cis-undecaprenyl diphospho-[N-acetyl-alpha-D-glucosaminyl-(1-&gt;4)]-N-acetyl-alpha-D-muramoyl-L-alanyl-D-glutamyl-meso-2,6-diaminopimeloyl-D-alanyl-D-alanine + UDP + H(+)</text>
        <dbReference type="Rhea" id="RHEA:31227"/>
        <dbReference type="ChEBI" id="CHEBI:15378"/>
        <dbReference type="ChEBI" id="CHEBI:57705"/>
        <dbReference type="ChEBI" id="CHEBI:58223"/>
        <dbReference type="ChEBI" id="CHEBI:61387"/>
        <dbReference type="ChEBI" id="CHEBI:61388"/>
        <dbReference type="EC" id="2.4.1.227"/>
    </reaction>
</comment>
<dbReference type="Gene3D" id="3.40.50.2000">
    <property type="entry name" value="Glycogen Phosphorylase B"/>
    <property type="match status" value="2"/>
</dbReference>
<dbReference type="InterPro" id="IPR006009">
    <property type="entry name" value="GlcNAc_MurG"/>
</dbReference>
<evidence type="ECO:0000256" key="2">
    <source>
        <dbReference type="ARBA" id="ARBA00022618"/>
    </source>
</evidence>
<evidence type="ECO:0000256" key="9">
    <source>
        <dbReference type="ARBA" id="ARBA00023316"/>
    </source>
</evidence>
<accession>A0A0G0FZM4</accession>
<dbReference type="EC" id="2.4.1.227" evidence="10"/>
<comment type="caution">
    <text evidence="13">The sequence shown here is derived from an EMBL/GenBank/DDBJ whole genome shotgun (WGS) entry which is preliminary data.</text>
</comment>
<protein>
    <recommendedName>
        <fullName evidence="10">UDP-N-acetylglucosamine--N-acetylmuramyl-(pentapeptide) pyrophosphoryl-undecaprenol N-acetylglucosamine transferase</fullName>
        <ecNumber evidence="10">2.4.1.227</ecNumber>
    </recommendedName>
    <alternativeName>
        <fullName evidence="10">Undecaprenyl-PP-MurNAc-pentapeptide-UDPGlcNAc GlcNAc transferase</fullName>
    </alternativeName>
</protein>
<dbReference type="GO" id="GO:0008360">
    <property type="term" value="P:regulation of cell shape"/>
    <property type="evidence" value="ECO:0007669"/>
    <property type="project" value="UniProtKB-KW"/>
</dbReference>
<dbReference type="SUPFAM" id="SSF53756">
    <property type="entry name" value="UDP-Glycosyltransferase/glycogen phosphorylase"/>
    <property type="match status" value="1"/>
</dbReference>
<dbReference type="Pfam" id="PF03033">
    <property type="entry name" value="Glyco_transf_28"/>
    <property type="match status" value="1"/>
</dbReference>
<reference evidence="13 14" key="1">
    <citation type="journal article" date="2015" name="Nature">
        <title>rRNA introns, odd ribosomes, and small enigmatic genomes across a large radiation of phyla.</title>
        <authorList>
            <person name="Brown C.T."/>
            <person name="Hug L.A."/>
            <person name="Thomas B.C."/>
            <person name="Sharon I."/>
            <person name="Castelle C.J."/>
            <person name="Singh A."/>
            <person name="Wilkins M.J."/>
            <person name="Williams K.H."/>
            <person name="Banfield J.F."/>
        </authorList>
    </citation>
    <scope>NUCLEOTIDE SEQUENCE [LARGE SCALE GENOMIC DNA]</scope>
</reference>
<comment type="function">
    <text evidence="10">Cell wall formation. Catalyzes the transfer of a GlcNAc subunit on undecaprenyl-pyrophosphoryl-MurNAc-pentapeptide (lipid intermediate I) to form undecaprenyl-pyrophosphoryl-MurNAc-(pentapeptide)GlcNAc (lipid intermediate II).</text>
</comment>
<dbReference type="GO" id="GO:0051301">
    <property type="term" value="P:cell division"/>
    <property type="evidence" value="ECO:0007669"/>
    <property type="project" value="UniProtKB-KW"/>
</dbReference>
<keyword evidence="8 10" id="KW-0131">Cell cycle</keyword>
<proteinExistence type="inferred from homology"/>
<dbReference type="EMBL" id="LBRE01000005">
    <property type="protein sequence ID" value="KKP92780.1"/>
    <property type="molecule type" value="Genomic_DNA"/>
</dbReference>